<reference evidence="3" key="1">
    <citation type="journal article" date="2019" name="Int. J. Syst. Evol. Microbiol.">
        <title>The Global Catalogue of Microorganisms (GCM) 10K type strain sequencing project: providing services to taxonomists for standard genome sequencing and annotation.</title>
        <authorList>
            <consortium name="The Broad Institute Genomics Platform"/>
            <consortium name="The Broad Institute Genome Sequencing Center for Infectious Disease"/>
            <person name="Wu L."/>
            <person name="Ma J."/>
        </authorList>
    </citation>
    <scope>NUCLEOTIDE SEQUENCE [LARGE SCALE GENOMIC DNA]</scope>
    <source>
        <strain evidence="3">CGMCC 1.14993</strain>
    </source>
</reference>
<keyword evidence="1" id="KW-0472">Membrane</keyword>
<dbReference type="GO" id="GO:0008641">
    <property type="term" value="F:ubiquitin-like modifier activating enzyme activity"/>
    <property type="evidence" value="ECO:0007669"/>
    <property type="project" value="InterPro"/>
</dbReference>
<dbReference type="Gene3D" id="3.40.50.720">
    <property type="entry name" value="NAD(P)-binding Rossmann-like Domain"/>
    <property type="match status" value="1"/>
</dbReference>
<dbReference type="InterPro" id="IPR022368">
    <property type="entry name" value="Thiazole_bacteriocin_mat_put"/>
</dbReference>
<accession>A0A8J3F586</accession>
<dbReference type="NCBIfam" id="TIGR03693">
    <property type="entry name" value="ocin_ThiF_like"/>
    <property type="match status" value="1"/>
</dbReference>
<dbReference type="SUPFAM" id="SSF69572">
    <property type="entry name" value="Activating enzymes of the ubiquitin-like proteins"/>
    <property type="match status" value="1"/>
</dbReference>
<dbReference type="InterPro" id="IPR035985">
    <property type="entry name" value="Ubiquitin-activating_enz"/>
</dbReference>
<dbReference type="OrthoDB" id="2369163at2"/>
<name>A0A8J3F586_9BACI</name>
<feature type="transmembrane region" description="Helical" evidence="1">
    <location>
        <begin position="132"/>
        <end position="149"/>
    </location>
</feature>
<dbReference type="AlphaFoldDB" id="A0A8J3F586"/>
<keyword evidence="1" id="KW-0812">Transmembrane</keyword>
<dbReference type="RefSeq" id="WP_088001895.1">
    <property type="nucleotide sequence ID" value="NZ_BMHB01000003.1"/>
</dbReference>
<comment type="caution">
    <text evidence="2">The sequence shown here is derived from an EMBL/GenBank/DDBJ whole genome shotgun (WGS) entry which is preliminary data.</text>
</comment>
<sequence>MSKLNASTRLKVNRDTFFIPDQNGSVYFRNNISSFQMEGSTIFQWIEKLIPMFNGEHSLGELTDGLPAQYRDRVYEIGEILYKNGFVRDVSKDHPHQLTESIQKNYGSQIEFLNSFGESGAYRFQIYRQSKVLAIGTGAILVSLVSALLESGLSKFHLLITDIEKTNKKRINELIKNARKQDVEVEVKIIKRNRKSWNKLVESYDSIVYVTEENQVEEIQTLNKICKEEKKNFIPALCLQQIALAGPLVSVDSEGCFESAWRSIHQNELVSKEKLQPFSSVASAMLANVVVFELFKEITKTNTSEKMNQFFLINQETLEGNWHSFLPHPLVTDRVKAEIIQDFDQRVEQNNSKSGNQSNLFLYFGELTSETSGIFHIWDEGNLKQLPLAQCRIQVVNPLIEGPVSLLPSSICTALTHEEARREAALNGIEMYSLQLARVLVKNKVSIPPNIENSLVEEQATIGIGTGETFAECICRGLQNYLSEELSNQQINFANTLTPLEPGAIEDKQCQYYLKSLNIMQGNPVIALEKDRFGFPIVWVCTNDKWYRSVGLNITLALRESLKQALMESQNDQIDLPSHAISHSTSIVLDENSQSMVIPKCDEKEKTDLLKNAMKILKENNKQLIAIDLKIDLFNTEELSGVYGVLLREV</sequence>
<dbReference type="EMBL" id="BMHB01000003">
    <property type="protein sequence ID" value="GGI17631.1"/>
    <property type="molecule type" value="Genomic_DNA"/>
</dbReference>
<dbReference type="Proteomes" id="UP000626244">
    <property type="component" value="Unassembled WGS sequence"/>
</dbReference>
<protein>
    <submittedName>
        <fullName evidence="2">Putative thiazole-containing bacteriocin maturation protein</fullName>
    </submittedName>
</protein>
<keyword evidence="3" id="KW-1185">Reference proteome</keyword>
<gene>
    <name evidence="2" type="ORF">GCM10007380_38910</name>
</gene>
<proteinExistence type="predicted"/>
<evidence type="ECO:0000313" key="3">
    <source>
        <dbReference type="Proteomes" id="UP000626244"/>
    </source>
</evidence>
<evidence type="ECO:0000256" key="1">
    <source>
        <dbReference type="SAM" id="Phobius"/>
    </source>
</evidence>
<organism evidence="2 3">
    <name type="scientific">Gottfriedia solisilvae</name>
    <dbReference type="NCBI Taxonomy" id="1516104"/>
    <lineage>
        <taxon>Bacteria</taxon>
        <taxon>Bacillati</taxon>
        <taxon>Bacillota</taxon>
        <taxon>Bacilli</taxon>
        <taxon>Bacillales</taxon>
        <taxon>Bacillaceae</taxon>
        <taxon>Gottfriedia</taxon>
    </lineage>
</organism>
<keyword evidence="1" id="KW-1133">Transmembrane helix</keyword>
<evidence type="ECO:0000313" key="2">
    <source>
        <dbReference type="EMBL" id="GGI17631.1"/>
    </source>
</evidence>